<dbReference type="KEGG" id="dcr:108223794"/>
<dbReference type="GO" id="GO:0017148">
    <property type="term" value="P:negative regulation of translation"/>
    <property type="evidence" value="ECO:0007669"/>
    <property type="project" value="InterPro"/>
</dbReference>
<dbReference type="AlphaFoldDB" id="A0AAF1AMV3"/>
<keyword evidence="3" id="KW-1185">Reference proteome</keyword>
<organism evidence="2 3">
    <name type="scientific">Daucus carota subsp. sativus</name>
    <name type="common">Carrot</name>
    <dbReference type="NCBI Taxonomy" id="79200"/>
    <lineage>
        <taxon>Eukaryota</taxon>
        <taxon>Viridiplantae</taxon>
        <taxon>Streptophyta</taxon>
        <taxon>Embryophyta</taxon>
        <taxon>Tracheophyta</taxon>
        <taxon>Spermatophyta</taxon>
        <taxon>Magnoliopsida</taxon>
        <taxon>eudicotyledons</taxon>
        <taxon>Gunneridae</taxon>
        <taxon>Pentapetalae</taxon>
        <taxon>asterids</taxon>
        <taxon>campanulids</taxon>
        <taxon>Apiales</taxon>
        <taxon>Apiaceae</taxon>
        <taxon>Apioideae</taxon>
        <taxon>Scandiceae</taxon>
        <taxon>Daucinae</taxon>
        <taxon>Daucus</taxon>
        <taxon>Daucus sect. Daucus</taxon>
    </lineage>
</organism>
<dbReference type="InterPro" id="IPR036041">
    <property type="entry name" value="Ribosome-inact_prot_sf"/>
</dbReference>
<dbReference type="InterPro" id="IPR016138">
    <property type="entry name" value="Ribosome_inactivat_prot_sub1"/>
</dbReference>
<sequence>MAPKIEKSQPKDKGKRRDFDPRRLGKDDRFVFNLRFDDQHLIYNFITFIVQLRYFAACGGERFIREKLDYKLCLGDDKSYKNLFMIVAFYFEGGYGIDFLIYKPNVYNVGFFIENKWYVVKDFSDLTHHKFTKSEELKYDSSYRLGCPTHFSLIVFKESIINVFNSRDEKSFRNLCVILCETMRSDEILRVISKSLGMNNGEPRQVTLNRRQLDTILNWGHTSGVWYLYDLGFEWDPLRLYTQLGLRDAKECSASLGLALKMDQKFEFYIDKLRALDEHKRRQTQRRPIDDIKGFITTEKWQKMEVMDKLEDDI</sequence>
<accession>A0AAF1AMV3</accession>
<evidence type="ECO:0000313" key="3">
    <source>
        <dbReference type="Proteomes" id="UP000077755"/>
    </source>
</evidence>
<gene>
    <name evidence="2" type="ORF">DCAR_0105023</name>
</gene>
<reference evidence="2" key="2">
    <citation type="submission" date="2022-03" db="EMBL/GenBank/DDBJ databases">
        <title>Draft title - Genomic analysis of global carrot germplasm unveils the trajectory of domestication and the origin of high carotenoid orange carrot.</title>
        <authorList>
            <person name="Iorizzo M."/>
            <person name="Ellison S."/>
            <person name="Senalik D."/>
            <person name="Macko-Podgorni A."/>
            <person name="Grzebelus D."/>
            <person name="Bostan H."/>
            <person name="Rolling W."/>
            <person name="Curaba J."/>
            <person name="Simon P."/>
        </authorList>
    </citation>
    <scope>NUCLEOTIDE SEQUENCE</scope>
    <source>
        <tissue evidence="2">Leaf</tissue>
    </source>
</reference>
<dbReference type="GO" id="GO:0030598">
    <property type="term" value="F:rRNA N-glycosylase activity"/>
    <property type="evidence" value="ECO:0007669"/>
    <property type="project" value="InterPro"/>
</dbReference>
<proteinExistence type="predicted"/>
<evidence type="ECO:0000313" key="2">
    <source>
        <dbReference type="EMBL" id="WOG85830.1"/>
    </source>
</evidence>
<dbReference type="SUPFAM" id="SSF56371">
    <property type="entry name" value="Ribosome inactivating proteins (RIP)"/>
    <property type="match status" value="1"/>
</dbReference>
<protein>
    <submittedName>
        <fullName evidence="2">Uncharacterized protein</fullName>
    </submittedName>
</protein>
<evidence type="ECO:0000256" key="1">
    <source>
        <dbReference type="SAM" id="MobiDB-lite"/>
    </source>
</evidence>
<reference evidence="2" key="1">
    <citation type="journal article" date="2016" name="Nat. Genet.">
        <title>A high-quality carrot genome assembly provides new insights into carotenoid accumulation and asterid genome evolution.</title>
        <authorList>
            <person name="Iorizzo M."/>
            <person name="Ellison S."/>
            <person name="Senalik D."/>
            <person name="Zeng P."/>
            <person name="Satapoomin P."/>
            <person name="Huang J."/>
            <person name="Bowman M."/>
            <person name="Iovene M."/>
            <person name="Sanseverino W."/>
            <person name="Cavagnaro P."/>
            <person name="Yildiz M."/>
            <person name="Macko-Podgorni A."/>
            <person name="Moranska E."/>
            <person name="Grzebelus E."/>
            <person name="Grzebelus D."/>
            <person name="Ashrafi H."/>
            <person name="Zheng Z."/>
            <person name="Cheng S."/>
            <person name="Spooner D."/>
            <person name="Van Deynze A."/>
            <person name="Simon P."/>
        </authorList>
    </citation>
    <scope>NUCLEOTIDE SEQUENCE</scope>
    <source>
        <tissue evidence="2">Leaf</tissue>
    </source>
</reference>
<dbReference type="EMBL" id="CP093343">
    <property type="protein sequence ID" value="WOG85830.1"/>
    <property type="molecule type" value="Genomic_DNA"/>
</dbReference>
<dbReference type="Proteomes" id="UP000077755">
    <property type="component" value="Chromosome 1"/>
</dbReference>
<name>A0AAF1AMV3_DAUCS</name>
<dbReference type="Gene3D" id="3.40.420.10">
    <property type="entry name" value="Ricin (A subunit), domain 1"/>
    <property type="match status" value="1"/>
</dbReference>
<feature type="region of interest" description="Disordered" evidence="1">
    <location>
        <begin position="1"/>
        <end position="21"/>
    </location>
</feature>